<protein>
    <recommendedName>
        <fullName evidence="2">Mediator of RNA polymerase II transcription subunit 15</fullName>
    </recommendedName>
    <alternativeName>
        <fullName evidence="2">Mediator complex subunit 15</fullName>
    </alternativeName>
</protein>
<feature type="domain" description="Mediator of RNA polymerase II transcription subunit 15 N-terminal" evidence="3">
    <location>
        <begin position="18"/>
        <end position="79"/>
    </location>
</feature>
<comment type="similarity">
    <text evidence="2">Belongs to the Mediator complex subunit 15 family.</text>
</comment>
<keyword evidence="2" id="KW-0804">Transcription</keyword>
<dbReference type="InterPro" id="IPR019087">
    <property type="entry name" value="Med15_N"/>
</dbReference>
<dbReference type="Pfam" id="PF09606">
    <property type="entry name" value="Med15_N"/>
    <property type="match status" value="1"/>
</dbReference>
<comment type="subcellular location">
    <subcellularLocation>
        <location evidence="2">Nucleus</location>
    </subcellularLocation>
</comment>
<comment type="caution">
    <text evidence="4">The sequence shown here is derived from an EMBL/GenBank/DDBJ whole genome shotgun (WGS) entry which is preliminary data.</text>
</comment>
<dbReference type="AlphaFoldDB" id="A0A834IJL5"/>
<evidence type="ECO:0000256" key="2">
    <source>
        <dbReference type="RuleBase" id="RU364148"/>
    </source>
</evidence>
<dbReference type="Gene3D" id="1.10.246.20">
    <property type="entry name" value="Coactivator CBP, KIX domain"/>
    <property type="match status" value="1"/>
</dbReference>
<sequence length="92" mass="10685">MYNTSSYHYEKSFSVLETAWRSIEVRGEVLQKLQAVMDETGFCDSYSAKELEAYIYENSSSRLQYYTTVGENITHIYKVQGIAIPVEYLAFE</sequence>
<evidence type="ECO:0000259" key="3">
    <source>
        <dbReference type="Pfam" id="PF09606"/>
    </source>
</evidence>
<dbReference type="GO" id="GO:0003712">
    <property type="term" value="F:transcription coregulator activity"/>
    <property type="evidence" value="ECO:0007669"/>
    <property type="project" value="InterPro"/>
</dbReference>
<dbReference type="GO" id="GO:0006355">
    <property type="term" value="P:regulation of DNA-templated transcription"/>
    <property type="evidence" value="ECO:0007669"/>
    <property type="project" value="InterPro"/>
</dbReference>
<name>A0A834IJL5_RHYFE</name>
<dbReference type="EMBL" id="JAACXV010010900">
    <property type="protein sequence ID" value="KAF7275292.1"/>
    <property type="molecule type" value="Genomic_DNA"/>
</dbReference>
<keyword evidence="2" id="KW-0010">Activator</keyword>
<evidence type="ECO:0000313" key="5">
    <source>
        <dbReference type="Proteomes" id="UP000625711"/>
    </source>
</evidence>
<dbReference type="InterPro" id="IPR036529">
    <property type="entry name" value="KIX_dom_sf"/>
</dbReference>
<keyword evidence="5" id="KW-1185">Reference proteome</keyword>
<reference evidence="4" key="1">
    <citation type="submission" date="2020-08" db="EMBL/GenBank/DDBJ databases">
        <title>Genome sequencing and assembly of the red palm weevil Rhynchophorus ferrugineus.</title>
        <authorList>
            <person name="Dias G.B."/>
            <person name="Bergman C.M."/>
            <person name="Manee M."/>
        </authorList>
    </citation>
    <scope>NUCLEOTIDE SEQUENCE</scope>
    <source>
        <strain evidence="4">AA-2017</strain>
        <tissue evidence="4">Whole larva</tissue>
    </source>
</reference>
<gene>
    <name evidence="2" type="primary">MED15</name>
    <name evidence="4" type="ORF">GWI33_011898</name>
</gene>
<dbReference type="Proteomes" id="UP000625711">
    <property type="component" value="Unassembled WGS sequence"/>
</dbReference>
<evidence type="ECO:0000256" key="1">
    <source>
        <dbReference type="ARBA" id="ARBA00023242"/>
    </source>
</evidence>
<organism evidence="4 5">
    <name type="scientific">Rhynchophorus ferrugineus</name>
    <name type="common">Red palm weevil</name>
    <name type="synonym">Curculio ferrugineus</name>
    <dbReference type="NCBI Taxonomy" id="354439"/>
    <lineage>
        <taxon>Eukaryota</taxon>
        <taxon>Metazoa</taxon>
        <taxon>Ecdysozoa</taxon>
        <taxon>Arthropoda</taxon>
        <taxon>Hexapoda</taxon>
        <taxon>Insecta</taxon>
        <taxon>Pterygota</taxon>
        <taxon>Neoptera</taxon>
        <taxon>Endopterygota</taxon>
        <taxon>Coleoptera</taxon>
        <taxon>Polyphaga</taxon>
        <taxon>Cucujiformia</taxon>
        <taxon>Curculionidae</taxon>
        <taxon>Dryophthorinae</taxon>
        <taxon>Rhynchophorus</taxon>
    </lineage>
</organism>
<dbReference type="GO" id="GO:0005634">
    <property type="term" value="C:nucleus"/>
    <property type="evidence" value="ECO:0007669"/>
    <property type="project" value="UniProtKB-SubCell"/>
</dbReference>
<accession>A0A834IJL5</accession>
<keyword evidence="1 2" id="KW-0539">Nucleus</keyword>
<proteinExistence type="inferred from homology"/>
<comment type="function">
    <text evidence="2">Component of the Mediator complex, a coactivator involved in the regulated transcription of nearly all RNA polymerase II-dependent genes. Mediator functions as a bridge to convey information from gene-specific regulatory proteins to the basal RNA polymerase II transcription machinery. Mediator is recruited to promoters by direct interactions with regulatory proteins and serves as a scaffold for the assembly of a functional preinitiation complex with RNA polymerase II and the general transcription factors.</text>
</comment>
<evidence type="ECO:0000313" key="4">
    <source>
        <dbReference type="EMBL" id="KAF7275292.1"/>
    </source>
</evidence>
<keyword evidence="2" id="KW-0805">Transcription regulation</keyword>
<comment type="subunit">
    <text evidence="2">Component of the Mediator complex.</text>
</comment>